<gene>
    <name evidence="2" type="ORF">U9M48_018504</name>
</gene>
<evidence type="ECO:0000313" key="3">
    <source>
        <dbReference type="Proteomes" id="UP001341281"/>
    </source>
</evidence>
<evidence type="ECO:0000256" key="1">
    <source>
        <dbReference type="SAM" id="MobiDB-lite"/>
    </source>
</evidence>
<feature type="non-terminal residue" evidence="2">
    <location>
        <position position="127"/>
    </location>
</feature>
<reference evidence="2 3" key="1">
    <citation type="submission" date="2024-02" db="EMBL/GenBank/DDBJ databases">
        <title>High-quality chromosome-scale genome assembly of Pensacola bahiagrass (Paspalum notatum Flugge var. saurae).</title>
        <authorList>
            <person name="Vega J.M."/>
            <person name="Podio M."/>
            <person name="Orjuela J."/>
            <person name="Siena L.A."/>
            <person name="Pessino S.C."/>
            <person name="Combes M.C."/>
            <person name="Mariac C."/>
            <person name="Albertini E."/>
            <person name="Pupilli F."/>
            <person name="Ortiz J.P.A."/>
            <person name="Leblanc O."/>
        </authorList>
    </citation>
    <scope>NUCLEOTIDE SEQUENCE [LARGE SCALE GENOMIC DNA]</scope>
    <source>
        <strain evidence="2">R1</strain>
        <tissue evidence="2">Leaf</tissue>
    </source>
</reference>
<sequence length="127" mass="14341">KHGGKVHTSCKKSATPFLSGHLKPMDSKNSRTSSRGPWYTTWPSERRMMSSNRLYVSGAGCSKEMTAVPLRMWMDCLSDGAIKPSRDLVHEKSPGWTNQHLTYRKHANDTIQNSENTSAKTIFLSWL</sequence>
<keyword evidence="3" id="KW-1185">Reference proteome</keyword>
<feature type="region of interest" description="Disordered" evidence="1">
    <location>
        <begin position="1"/>
        <end position="38"/>
    </location>
</feature>
<organism evidence="2 3">
    <name type="scientific">Paspalum notatum var. saurae</name>
    <dbReference type="NCBI Taxonomy" id="547442"/>
    <lineage>
        <taxon>Eukaryota</taxon>
        <taxon>Viridiplantae</taxon>
        <taxon>Streptophyta</taxon>
        <taxon>Embryophyta</taxon>
        <taxon>Tracheophyta</taxon>
        <taxon>Spermatophyta</taxon>
        <taxon>Magnoliopsida</taxon>
        <taxon>Liliopsida</taxon>
        <taxon>Poales</taxon>
        <taxon>Poaceae</taxon>
        <taxon>PACMAD clade</taxon>
        <taxon>Panicoideae</taxon>
        <taxon>Andropogonodae</taxon>
        <taxon>Paspaleae</taxon>
        <taxon>Paspalinae</taxon>
        <taxon>Paspalum</taxon>
    </lineage>
</organism>
<dbReference type="EMBL" id="CP144748">
    <property type="protein sequence ID" value="WVZ69769.1"/>
    <property type="molecule type" value="Genomic_DNA"/>
</dbReference>
<evidence type="ECO:0000313" key="2">
    <source>
        <dbReference type="EMBL" id="WVZ69769.1"/>
    </source>
</evidence>
<dbReference type="AlphaFoldDB" id="A0AAQ3TBM1"/>
<feature type="compositionally biased region" description="Basic residues" evidence="1">
    <location>
        <begin position="1"/>
        <end position="10"/>
    </location>
</feature>
<name>A0AAQ3TBM1_PASNO</name>
<proteinExistence type="predicted"/>
<dbReference type="Proteomes" id="UP001341281">
    <property type="component" value="Chromosome 04"/>
</dbReference>
<protein>
    <submittedName>
        <fullName evidence="2">Uncharacterized protein</fullName>
    </submittedName>
</protein>
<accession>A0AAQ3TBM1</accession>